<feature type="transmembrane region" description="Helical" evidence="1">
    <location>
        <begin position="88"/>
        <end position="110"/>
    </location>
</feature>
<gene>
    <name evidence="2" type="ORF">B296_00008948</name>
</gene>
<comment type="caution">
    <text evidence="2">The sequence shown here is derived from an EMBL/GenBank/DDBJ whole genome shotgun (WGS) entry which is preliminary data.</text>
</comment>
<keyword evidence="1" id="KW-0472">Membrane</keyword>
<sequence length="145" mass="16524">MQAVYKASSRGCWSQVTISSEISNPPQQHPSVATAVAFPPPSPSSLRPFISPFRRLIDLGVYRRRRQSRRVLRQRWGFMRVGIGMKLIFLRVNVCFWFFTVLSGFVAGFWPFLVFADHGFTVGSCPREEGGFLTIYESNFSPVNK</sequence>
<evidence type="ECO:0000313" key="3">
    <source>
        <dbReference type="Proteomes" id="UP000287651"/>
    </source>
</evidence>
<evidence type="ECO:0008006" key="4">
    <source>
        <dbReference type="Google" id="ProtNLM"/>
    </source>
</evidence>
<dbReference type="EMBL" id="AMZH03000769">
    <property type="protein sequence ID" value="RRT82054.1"/>
    <property type="molecule type" value="Genomic_DNA"/>
</dbReference>
<accession>A0A427B0L1</accession>
<name>A0A427B0L1_ENSVE</name>
<evidence type="ECO:0000313" key="2">
    <source>
        <dbReference type="EMBL" id="RRT82054.1"/>
    </source>
</evidence>
<dbReference type="AlphaFoldDB" id="A0A427B0L1"/>
<protein>
    <recommendedName>
        <fullName evidence="4">Transmembrane protein</fullName>
    </recommendedName>
</protein>
<dbReference type="Proteomes" id="UP000287651">
    <property type="component" value="Unassembled WGS sequence"/>
</dbReference>
<organism evidence="2 3">
    <name type="scientific">Ensete ventricosum</name>
    <name type="common">Abyssinian banana</name>
    <name type="synonym">Musa ensete</name>
    <dbReference type="NCBI Taxonomy" id="4639"/>
    <lineage>
        <taxon>Eukaryota</taxon>
        <taxon>Viridiplantae</taxon>
        <taxon>Streptophyta</taxon>
        <taxon>Embryophyta</taxon>
        <taxon>Tracheophyta</taxon>
        <taxon>Spermatophyta</taxon>
        <taxon>Magnoliopsida</taxon>
        <taxon>Liliopsida</taxon>
        <taxon>Zingiberales</taxon>
        <taxon>Musaceae</taxon>
        <taxon>Ensete</taxon>
    </lineage>
</organism>
<keyword evidence="1" id="KW-1133">Transmembrane helix</keyword>
<reference evidence="2 3" key="1">
    <citation type="journal article" date="2014" name="Agronomy (Basel)">
        <title>A Draft Genome Sequence for Ensete ventricosum, the Drought-Tolerant Tree Against Hunger.</title>
        <authorList>
            <person name="Harrison J."/>
            <person name="Moore K.A."/>
            <person name="Paszkiewicz K."/>
            <person name="Jones T."/>
            <person name="Grant M."/>
            <person name="Ambacheew D."/>
            <person name="Muzemil S."/>
            <person name="Studholme D.J."/>
        </authorList>
    </citation>
    <scope>NUCLEOTIDE SEQUENCE [LARGE SCALE GENOMIC DNA]</scope>
</reference>
<proteinExistence type="predicted"/>
<evidence type="ECO:0000256" key="1">
    <source>
        <dbReference type="SAM" id="Phobius"/>
    </source>
</evidence>
<keyword evidence="1" id="KW-0812">Transmembrane</keyword>